<evidence type="ECO:0000313" key="2">
    <source>
        <dbReference type="EMBL" id="GAA4301281.1"/>
    </source>
</evidence>
<name>A0ABP8FDP8_9BACT</name>
<dbReference type="EMBL" id="BAABFN010000001">
    <property type="protein sequence ID" value="GAA4301281.1"/>
    <property type="molecule type" value="Genomic_DNA"/>
</dbReference>
<dbReference type="InterPro" id="IPR022496">
    <property type="entry name" value="T6A_TsaB"/>
</dbReference>
<dbReference type="SUPFAM" id="SSF53067">
    <property type="entry name" value="Actin-like ATPase domain"/>
    <property type="match status" value="2"/>
</dbReference>
<proteinExistence type="predicted"/>
<gene>
    <name evidence="2" type="primary">tsaB</name>
    <name evidence="2" type="ORF">GCM10023143_02880</name>
</gene>
<reference evidence="3" key="1">
    <citation type="journal article" date="2019" name="Int. J. Syst. Evol. Microbiol.">
        <title>The Global Catalogue of Microorganisms (GCM) 10K type strain sequencing project: providing services to taxonomists for standard genome sequencing and annotation.</title>
        <authorList>
            <consortium name="The Broad Institute Genomics Platform"/>
            <consortium name="The Broad Institute Genome Sequencing Center for Infectious Disease"/>
            <person name="Wu L."/>
            <person name="Ma J."/>
        </authorList>
    </citation>
    <scope>NUCLEOTIDE SEQUENCE [LARGE SCALE GENOMIC DNA]</scope>
    <source>
        <strain evidence="3">JCM 17664</strain>
    </source>
</reference>
<keyword evidence="3" id="KW-1185">Reference proteome</keyword>
<sequence>MAVILCIDTSGAQASVCLARDGAVTASVSGDSRKDHAAATVPFIRQLLEDSGLGPEQLSAVAVSAGPGSYTGLRVGVATAKGLCYTWGIPLIPINTLKMMAQGVRPPEPEGLLCPMIDARRQEVYTALYDSDLQEVLPPEALVLDKTAFAGELSTRQIYFFGSGAAKWQAISSSPRACFLPYTPDAGHLAPLAEIAFHEGQSADPAYFEPFYLKPFYTPV</sequence>
<dbReference type="NCBIfam" id="TIGR03725">
    <property type="entry name" value="T6A_YeaZ"/>
    <property type="match status" value="1"/>
</dbReference>
<dbReference type="CDD" id="cd24032">
    <property type="entry name" value="ASKHA_NBD_TsaB"/>
    <property type="match status" value="1"/>
</dbReference>
<dbReference type="Proteomes" id="UP001501207">
    <property type="component" value="Unassembled WGS sequence"/>
</dbReference>
<feature type="domain" description="Gcp-like" evidence="1">
    <location>
        <begin position="33"/>
        <end position="133"/>
    </location>
</feature>
<protein>
    <submittedName>
        <fullName evidence="2">tRNA (Adenosine(37)-N6)-threonylcarbamoyltransferase complex dimerization subunit type 1 TsaB</fullName>
    </submittedName>
</protein>
<dbReference type="Pfam" id="PF00814">
    <property type="entry name" value="TsaD"/>
    <property type="match status" value="1"/>
</dbReference>
<evidence type="ECO:0000313" key="3">
    <source>
        <dbReference type="Proteomes" id="UP001501207"/>
    </source>
</evidence>
<accession>A0ABP8FDP8</accession>
<dbReference type="PANTHER" id="PTHR11735:SF11">
    <property type="entry name" value="TRNA THREONYLCARBAMOYLADENOSINE BIOSYNTHESIS PROTEIN TSAB"/>
    <property type="match status" value="1"/>
</dbReference>
<dbReference type="PANTHER" id="PTHR11735">
    <property type="entry name" value="TRNA N6-ADENOSINE THREONYLCARBAMOYLTRANSFERASE"/>
    <property type="match status" value="1"/>
</dbReference>
<dbReference type="RefSeq" id="WP_344974170.1">
    <property type="nucleotide sequence ID" value="NZ_BAABFN010000001.1"/>
</dbReference>
<comment type="caution">
    <text evidence="2">The sequence shown here is derived from an EMBL/GenBank/DDBJ whole genome shotgun (WGS) entry which is preliminary data.</text>
</comment>
<dbReference type="Gene3D" id="3.30.420.40">
    <property type="match status" value="2"/>
</dbReference>
<dbReference type="InterPro" id="IPR043129">
    <property type="entry name" value="ATPase_NBD"/>
</dbReference>
<dbReference type="InterPro" id="IPR000905">
    <property type="entry name" value="Gcp-like_dom"/>
</dbReference>
<organism evidence="2 3">
    <name type="scientific">Compostibacter hankyongensis</name>
    <dbReference type="NCBI Taxonomy" id="1007089"/>
    <lineage>
        <taxon>Bacteria</taxon>
        <taxon>Pseudomonadati</taxon>
        <taxon>Bacteroidota</taxon>
        <taxon>Chitinophagia</taxon>
        <taxon>Chitinophagales</taxon>
        <taxon>Chitinophagaceae</taxon>
        <taxon>Compostibacter</taxon>
    </lineage>
</organism>
<evidence type="ECO:0000259" key="1">
    <source>
        <dbReference type="Pfam" id="PF00814"/>
    </source>
</evidence>